<dbReference type="PROSITE" id="PS51459">
    <property type="entry name" value="FIDO"/>
    <property type="match status" value="1"/>
</dbReference>
<dbReference type="InterPro" id="IPR006440">
    <property type="entry name" value="Doc"/>
</dbReference>
<accession>A0A1B4FG83</accession>
<protein>
    <submittedName>
        <fullName evidence="2">Death-on-curing protein</fullName>
    </submittedName>
</protein>
<dbReference type="PIRSF" id="PIRSF018297">
    <property type="entry name" value="Doc"/>
    <property type="match status" value="1"/>
</dbReference>
<dbReference type="GO" id="GO:0016301">
    <property type="term" value="F:kinase activity"/>
    <property type="evidence" value="ECO:0007669"/>
    <property type="project" value="InterPro"/>
</dbReference>
<dbReference type="SUPFAM" id="SSF140931">
    <property type="entry name" value="Fic-like"/>
    <property type="match status" value="1"/>
</dbReference>
<proteinExistence type="predicted"/>
<dbReference type="Proteomes" id="UP000062519">
    <property type="component" value="Chromosome 1"/>
</dbReference>
<dbReference type="EMBL" id="CP013386">
    <property type="protein sequence ID" value="AOJ02665.1"/>
    <property type="molecule type" value="Genomic_DNA"/>
</dbReference>
<reference evidence="2 3" key="1">
    <citation type="submission" date="2015-12" db="EMBL/GenBank/DDBJ databases">
        <title>Diversity of Burkholderia near neighbor genomes.</title>
        <authorList>
            <person name="Sahl J."/>
            <person name="Wagner D."/>
            <person name="Keim P."/>
        </authorList>
    </citation>
    <scope>NUCLEOTIDE SEQUENCE [LARGE SCALE GENOMIC DNA]</scope>
    <source>
        <strain evidence="2 3">BDU6</strain>
    </source>
</reference>
<dbReference type="KEGG" id="buu:WS70_13190"/>
<feature type="domain" description="Fido" evidence="1">
    <location>
        <begin position="7"/>
        <end position="123"/>
    </location>
</feature>
<name>A0A1B4FG83_9BURK</name>
<organism evidence="2 3">
    <name type="scientific">Burkholderia mayonis</name>
    <dbReference type="NCBI Taxonomy" id="1385591"/>
    <lineage>
        <taxon>Bacteria</taxon>
        <taxon>Pseudomonadati</taxon>
        <taxon>Pseudomonadota</taxon>
        <taxon>Betaproteobacteria</taxon>
        <taxon>Burkholderiales</taxon>
        <taxon>Burkholderiaceae</taxon>
        <taxon>Burkholderia</taxon>
        <taxon>pseudomallei group</taxon>
    </lineage>
</organism>
<dbReference type="Gene3D" id="1.20.120.1870">
    <property type="entry name" value="Fic/DOC protein, Fido domain"/>
    <property type="match status" value="1"/>
</dbReference>
<dbReference type="AlphaFoldDB" id="A0A1B4FG83"/>
<dbReference type="InterPro" id="IPR053737">
    <property type="entry name" value="Type_II_TA_Toxin"/>
</dbReference>
<dbReference type="PANTHER" id="PTHR39426:SF1">
    <property type="entry name" value="HOMOLOGY TO DEATH-ON-CURING PROTEIN OF PHAGE P1"/>
    <property type="match status" value="1"/>
</dbReference>
<sequence length="127" mass="13879">MTAWRWVRADLAYAIHDRQLAEHGGLDGVRDKGAVESALARPQNLDVYASADAAALAAAYAYGLARNHGFADGNKRTAWVVARLFLADNGYRLKFDPADAVRTMEMVAAGALDEAALAEWFRQRIAE</sequence>
<evidence type="ECO:0000313" key="3">
    <source>
        <dbReference type="Proteomes" id="UP000062519"/>
    </source>
</evidence>
<evidence type="ECO:0000313" key="2">
    <source>
        <dbReference type="EMBL" id="AOJ02665.1"/>
    </source>
</evidence>
<dbReference type="PANTHER" id="PTHR39426">
    <property type="entry name" value="HOMOLOGY TO DEATH-ON-CURING PROTEIN OF PHAGE P1"/>
    <property type="match status" value="1"/>
</dbReference>
<dbReference type="RefSeq" id="WP_059471220.1">
    <property type="nucleotide sequence ID" value="NZ_CP013386.1"/>
</dbReference>
<dbReference type="NCBIfam" id="TIGR01550">
    <property type="entry name" value="DOC_P1"/>
    <property type="match status" value="1"/>
</dbReference>
<dbReference type="InterPro" id="IPR036597">
    <property type="entry name" value="Fido-like_dom_sf"/>
</dbReference>
<dbReference type="InterPro" id="IPR003812">
    <property type="entry name" value="Fido"/>
</dbReference>
<gene>
    <name evidence="2" type="ORF">WS70_13190</name>
</gene>
<evidence type="ECO:0000259" key="1">
    <source>
        <dbReference type="PROSITE" id="PS51459"/>
    </source>
</evidence>
<dbReference type="Pfam" id="PF02661">
    <property type="entry name" value="Fic"/>
    <property type="match status" value="1"/>
</dbReference>
<keyword evidence="3" id="KW-1185">Reference proteome</keyword>